<feature type="region of interest" description="Disordered" evidence="9">
    <location>
        <begin position="442"/>
        <end position="471"/>
    </location>
</feature>
<keyword evidence="6" id="KW-0496">Mitochondrion</keyword>
<evidence type="ECO:0000259" key="10">
    <source>
        <dbReference type="Pfam" id="PF11788"/>
    </source>
</evidence>
<name>A0A165FYC6_XYLHT</name>
<dbReference type="GO" id="GO:1990904">
    <property type="term" value="C:ribonucleoprotein complex"/>
    <property type="evidence" value="ECO:0007669"/>
    <property type="project" value="UniProtKB-KW"/>
</dbReference>
<dbReference type="SUPFAM" id="SSF53098">
    <property type="entry name" value="Ribonuclease H-like"/>
    <property type="match status" value="1"/>
</dbReference>
<dbReference type="GO" id="GO:0005743">
    <property type="term" value="C:mitochondrial inner membrane"/>
    <property type="evidence" value="ECO:0007669"/>
    <property type="project" value="UniProtKB-ARBA"/>
</dbReference>
<feature type="compositionally biased region" description="Basic and acidic residues" evidence="9">
    <location>
        <begin position="442"/>
        <end position="458"/>
    </location>
</feature>
<evidence type="ECO:0000256" key="5">
    <source>
        <dbReference type="ARBA" id="ARBA00022980"/>
    </source>
</evidence>
<dbReference type="GO" id="GO:0005634">
    <property type="term" value="C:nucleus"/>
    <property type="evidence" value="ECO:0007669"/>
    <property type="project" value="TreeGrafter"/>
</dbReference>
<dbReference type="PANTHER" id="PTHR15092">
    <property type="entry name" value="POLY A -SPECIFIC RIBONUCLEASE/TARGET OF EGR1, MEMBER 1"/>
    <property type="match status" value="1"/>
</dbReference>
<organism evidence="11 12">
    <name type="scientific">Xylona heveae (strain CBS 132557 / TC161)</name>
    <dbReference type="NCBI Taxonomy" id="1328760"/>
    <lineage>
        <taxon>Eukaryota</taxon>
        <taxon>Fungi</taxon>
        <taxon>Dikarya</taxon>
        <taxon>Ascomycota</taxon>
        <taxon>Pezizomycotina</taxon>
        <taxon>Xylonomycetes</taxon>
        <taxon>Xylonales</taxon>
        <taxon>Xylonaceae</taxon>
        <taxon>Xylona</taxon>
    </lineage>
</organism>
<dbReference type="Gene3D" id="3.90.79.10">
    <property type="entry name" value="Nucleoside Triphosphate Pyrophosphohydrolase"/>
    <property type="match status" value="1"/>
</dbReference>
<protein>
    <recommendedName>
        <fullName evidence="8">Large ribosomal subunit protein mL46</fullName>
    </recommendedName>
</protein>
<dbReference type="FunFam" id="3.90.79.10:FF:000018">
    <property type="entry name" value="39S ribosomal protein L46, mitochondrial"/>
    <property type="match status" value="1"/>
</dbReference>
<dbReference type="OrthoDB" id="1432093at2759"/>
<sequence>MEVDRLSFYPLLPSMLELISNAHFVSFDLELSGIQSKQPFRAGATEGSADGKQSIQERYAETKEAAEKYQVLQVGITCIEQDIENSVYIARPFNFHLNPVMEEKLEVERIFSYQSGAVEFLMSHGFRMEAPFTQGVPYLSRNEEGLARKLALERQERAANIADIKIKTDDLDSNQFMDRVRNEIEAWRTSKSPKPDFLNIAPIGHDVQLDSRTGLTNFQKRLVHQIVRADYPELVTISKPQFIQVISFDKDREERIKIARAKRIDAQIARQTGLRWLFEAMVGGDLAGIDPRSTARNQSGDPVFVDLEATRGQLQALRKKLQDRPTVLVGHNLFTDLVNLYKCFFGNLPDRVEDFQKKIHELFPVIIDTKYVATYKTAAINPKSSLEEIDGMLSKEEHPLIETDSDHPKYLIMKPYHEAGYDSFLAAKVLIRLSAKLKAEQLPRDRAGHGSDYDDHQLSSEGEGGVSIRPKENTNIGQIDCIENTPFDAENKPEALSKVAKERKVDKLIERAIPSARKSKPKRAVKTMQPAEETVKSMFSHATRFDSLVDLPVDDDQDVRHDAADLTADSQSTSQRCSHPRSLMPPFEDDFWDNFANKLRVFGTVEERSAKDSSVCWSCRETISRRQNSSASASAVAEPSSIVSQIPPVTQAAAPQPAHALKAGVVLSRPPMITRDLTSFEKAYFFYQKRLNERLALPFTRYFYYKKGTPQDLDWKRKFKERQTPARDIGVYNAYSKEGWHDELLMGASESEPEKQVEALLKDAEVSSVGGDEVADHKAEVAEKPVPRITEADKAGDEKSLNRLFQRTLYLLVKGPEGRWMFPSSGLSKKESLHSAAERILVQSAGINMNTWVVGNIPIGHHNFKFPQPVFNKVKGVEEVGEKTFFMKARIMAGQANLAENQLGLSDFKWLSKEEIEKAVPQRYWSSVRDMLSDR</sequence>
<dbReference type="InterPro" id="IPR006941">
    <property type="entry name" value="RNase_CAF1"/>
</dbReference>
<dbReference type="OMA" id="CHEDTET"/>
<dbReference type="PANTHER" id="PTHR15092:SF22">
    <property type="entry name" value="POLY(A)-SPECIFIC RIBONUCLEASE PNLDC1"/>
    <property type="match status" value="1"/>
</dbReference>
<reference evidence="11 12" key="1">
    <citation type="journal article" date="2016" name="Fungal Biol.">
        <title>The genome of Xylona heveae provides a window into fungal endophytism.</title>
        <authorList>
            <person name="Gazis R."/>
            <person name="Kuo A."/>
            <person name="Riley R."/>
            <person name="LaButti K."/>
            <person name="Lipzen A."/>
            <person name="Lin J."/>
            <person name="Amirebrahimi M."/>
            <person name="Hesse C.N."/>
            <person name="Spatafora J.W."/>
            <person name="Henrissat B."/>
            <person name="Hainaut M."/>
            <person name="Grigoriev I.V."/>
            <person name="Hibbett D.S."/>
        </authorList>
    </citation>
    <scope>NUCLEOTIDE SEQUENCE [LARGE SCALE GENOMIC DNA]</scope>
    <source>
        <strain evidence="11 12">TC161</strain>
    </source>
</reference>
<dbReference type="Proteomes" id="UP000076632">
    <property type="component" value="Unassembled WGS sequence"/>
</dbReference>
<dbReference type="InterPro" id="IPR033650">
    <property type="entry name" value="Ribosomal_mL46_NUDIX"/>
</dbReference>
<evidence type="ECO:0000256" key="4">
    <source>
        <dbReference type="ARBA" id="ARBA00022946"/>
    </source>
</evidence>
<evidence type="ECO:0000256" key="3">
    <source>
        <dbReference type="ARBA" id="ARBA00009070"/>
    </source>
</evidence>
<proteinExistence type="inferred from homology"/>
<dbReference type="RefSeq" id="XP_018187084.1">
    <property type="nucleotide sequence ID" value="XM_018336132.1"/>
</dbReference>
<dbReference type="Pfam" id="PF11788">
    <property type="entry name" value="MRP-L46"/>
    <property type="match status" value="1"/>
</dbReference>
<comment type="similarity">
    <text evidence="3">Belongs to the mitochondrion-specific ribosomal protein mL46 family.</text>
</comment>
<dbReference type="Pfam" id="PF04857">
    <property type="entry name" value="CAF1"/>
    <property type="match status" value="1"/>
</dbReference>
<dbReference type="EMBL" id="KV407460">
    <property type="protein sequence ID" value="KZF21529.1"/>
    <property type="molecule type" value="Genomic_DNA"/>
</dbReference>
<dbReference type="AlphaFoldDB" id="A0A165FYC6"/>
<dbReference type="InterPro" id="IPR051181">
    <property type="entry name" value="CAF1_poly(A)_ribonucleases"/>
</dbReference>
<evidence type="ECO:0000256" key="2">
    <source>
        <dbReference type="ARBA" id="ARBA00008372"/>
    </source>
</evidence>
<dbReference type="GO" id="GO:1990431">
    <property type="term" value="P:priRNA 3'-end processing"/>
    <property type="evidence" value="ECO:0007669"/>
    <property type="project" value="TreeGrafter"/>
</dbReference>
<dbReference type="InterPro" id="IPR036397">
    <property type="entry name" value="RNaseH_sf"/>
</dbReference>
<gene>
    <name evidence="11" type="ORF">L228DRAFT_283681</name>
</gene>
<dbReference type="GO" id="GO:0005840">
    <property type="term" value="C:ribosome"/>
    <property type="evidence" value="ECO:0007669"/>
    <property type="project" value="UniProtKB-KW"/>
</dbReference>
<feature type="domain" description="Large ribosomal subunit protein mL46 N-terminal" evidence="10">
    <location>
        <begin position="660"/>
        <end position="793"/>
    </location>
</feature>
<keyword evidence="4" id="KW-0809">Transit peptide</keyword>
<dbReference type="GO" id="GO:0003723">
    <property type="term" value="F:RNA binding"/>
    <property type="evidence" value="ECO:0007669"/>
    <property type="project" value="TreeGrafter"/>
</dbReference>
<dbReference type="CDD" id="cd04661">
    <property type="entry name" value="NUDIX_MRP_L46"/>
    <property type="match status" value="1"/>
</dbReference>
<dbReference type="InterPro" id="IPR015797">
    <property type="entry name" value="NUDIX_hydrolase-like_dom_sf"/>
</dbReference>
<keyword evidence="7" id="KW-0687">Ribonucleoprotein</keyword>
<keyword evidence="12" id="KW-1185">Reference proteome</keyword>
<dbReference type="GO" id="GO:0000289">
    <property type="term" value="P:nuclear-transcribed mRNA poly(A) tail shortening"/>
    <property type="evidence" value="ECO:0007669"/>
    <property type="project" value="TreeGrafter"/>
</dbReference>
<keyword evidence="5" id="KW-0689">Ribosomal protein</keyword>
<evidence type="ECO:0000313" key="12">
    <source>
        <dbReference type="Proteomes" id="UP000076632"/>
    </source>
</evidence>
<dbReference type="GeneID" id="28901269"/>
<comment type="similarity">
    <text evidence="2">Belongs to the CAF1 family.</text>
</comment>
<dbReference type="GO" id="GO:1990432">
    <property type="term" value="P:siRNA 3'-end processing"/>
    <property type="evidence" value="ECO:0007669"/>
    <property type="project" value="TreeGrafter"/>
</dbReference>
<evidence type="ECO:0000256" key="6">
    <source>
        <dbReference type="ARBA" id="ARBA00023128"/>
    </source>
</evidence>
<dbReference type="GO" id="GO:0000175">
    <property type="term" value="F:3'-5'-RNA exonuclease activity"/>
    <property type="evidence" value="ECO:0007669"/>
    <property type="project" value="TreeGrafter"/>
</dbReference>
<evidence type="ECO:0000256" key="1">
    <source>
        <dbReference type="ARBA" id="ARBA00004173"/>
    </source>
</evidence>
<comment type="subcellular location">
    <subcellularLocation>
        <location evidence="1">Mitochondrion</location>
    </subcellularLocation>
</comment>
<accession>A0A165FYC6</accession>
<dbReference type="InterPro" id="IPR012337">
    <property type="entry name" value="RNaseH-like_sf"/>
</dbReference>
<evidence type="ECO:0000313" key="11">
    <source>
        <dbReference type="EMBL" id="KZF21529.1"/>
    </source>
</evidence>
<evidence type="ECO:0000256" key="8">
    <source>
        <dbReference type="ARBA" id="ARBA00035190"/>
    </source>
</evidence>
<evidence type="ECO:0000256" key="9">
    <source>
        <dbReference type="SAM" id="MobiDB-lite"/>
    </source>
</evidence>
<dbReference type="SUPFAM" id="SSF55811">
    <property type="entry name" value="Nudix"/>
    <property type="match status" value="1"/>
</dbReference>
<dbReference type="Gene3D" id="3.30.420.10">
    <property type="entry name" value="Ribonuclease H-like superfamily/Ribonuclease H"/>
    <property type="match status" value="2"/>
</dbReference>
<dbReference type="STRING" id="1328760.A0A165FYC6"/>
<dbReference type="InParanoid" id="A0A165FYC6"/>
<dbReference type="InterPro" id="IPR021757">
    <property type="entry name" value="Ribosomal_mL46_N"/>
</dbReference>
<evidence type="ECO:0000256" key="7">
    <source>
        <dbReference type="ARBA" id="ARBA00023274"/>
    </source>
</evidence>